<dbReference type="AlphaFoldDB" id="A0A564YG57"/>
<evidence type="ECO:0000313" key="1">
    <source>
        <dbReference type="EMBL" id="VUZ46277.1"/>
    </source>
</evidence>
<organism evidence="1 2">
    <name type="scientific">Hymenolepis diminuta</name>
    <name type="common">Rat tapeworm</name>
    <dbReference type="NCBI Taxonomy" id="6216"/>
    <lineage>
        <taxon>Eukaryota</taxon>
        <taxon>Metazoa</taxon>
        <taxon>Spiralia</taxon>
        <taxon>Lophotrochozoa</taxon>
        <taxon>Platyhelminthes</taxon>
        <taxon>Cestoda</taxon>
        <taxon>Eucestoda</taxon>
        <taxon>Cyclophyllidea</taxon>
        <taxon>Hymenolepididae</taxon>
        <taxon>Hymenolepis</taxon>
    </lineage>
</organism>
<accession>A0A564YG57</accession>
<name>A0A564YG57_HYMDI</name>
<sequence length="96" mass="11084">GVGSIFFSQIQTYIIKPQKCDFNPVNVGNCEAPNKVPSLFMINGSIIFAIQTLGTILMCKKPNNEFDHEGEYTIKEIALYQQRYWRLNQVKIKEIR</sequence>
<proteinExistence type="predicted"/>
<protein>
    <submittedName>
        <fullName evidence="1">Uncharacterized protein</fullName>
    </submittedName>
</protein>
<gene>
    <name evidence="1" type="ORF">WMSIL1_LOCUS6098</name>
</gene>
<feature type="non-terminal residue" evidence="1">
    <location>
        <position position="96"/>
    </location>
</feature>
<evidence type="ECO:0000313" key="2">
    <source>
        <dbReference type="Proteomes" id="UP000321570"/>
    </source>
</evidence>
<dbReference type="EMBL" id="CABIJS010000210">
    <property type="protein sequence ID" value="VUZ46277.1"/>
    <property type="molecule type" value="Genomic_DNA"/>
</dbReference>
<keyword evidence="2" id="KW-1185">Reference proteome</keyword>
<reference evidence="1 2" key="1">
    <citation type="submission" date="2019-07" db="EMBL/GenBank/DDBJ databases">
        <authorList>
            <person name="Jastrzebski P J."/>
            <person name="Paukszto L."/>
            <person name="Jastrzebski P J."/>
        </authorList>
    </citation>
    <scope>NUCLEOTIDE SEQUENCE [LARGE SCALE GENOMIC DNA]</scope>
    <source>
        <strain evidence="1 2">WMS-il1</strain>
    </source>
</reference>
<dbReference type="Proteomes" id="UP000321570">
    <property type="component" value="Unassembled WGS sequence"/>
</dbReference>
<feature type="non-terminal residue" evidence="1">
    <location>
        <position position="1"/>
    </location>
</feature>